<dbReference type="InterPro" id="IPR017896">
    <property type="entry name" value="4Fe4S_Fe-S-bd"/>
</dbReference>
<evidence type="ECO:0000256" key="6">
    <source>
        <dbReference type="ARBA" id="ARBA00023014"/>
    </source>
</evidence>
<dbReference type="PANTHER" id="PTHR43545">
    <property type="entry name" value="FORMATE DEHYDROGENASE, NITRATE-INDUCIBLE, IRON-SULFUR SUBUNIT"/>
    <property type="match status" value="1"/>
</dbReference>
<accession>F8AEV2</accession>
<dbReference type="HOGENOM" id="CLU_2550428_0_0_2"/>
<keyword evidence="5" id="KW-0408">Iron</keyword>
<evidence type="ECO:0000256" key="3">
    <source>
        <dbReference type="ARBA" id="ARBA00022723"/>
    </source>
</evidence>
<dbReference type="KEGG" id="pya:PYCH_11040"/>
<evidence type="ECO:0000256" key="5">
    <source>
        <dbReference type="ARBA" id="ARBA00023004"/>
    </source>
</evidence>
<dbReference type="EMBL" id="CP002779">
    <property type="protein sequence ID" value="AEH24785.1"/>
    <property type="molecule type" value="Genomic_DNA"/>
</dbReference>
<proteinExistence type="predicted"/>
<keyword evidence="6" id="KW-0411">Iron-sulfur</keyword>
<dbReference type="SUPFAM" id="SSF54862">
    <property type="entry name" value="4Fe-4S ferredoxins"/>
    <property type="match status" value="1"/>
</dbReference>
<keyword evidence="4" id="KW-0677">Repeat</keyword>
<keyword evidence="9" id="KW-1185">Reference proteome</keyword>
<evidence type="ECO:0000259" key="7">
    <source>
        <dbReference type="Pfam" id="PF13247"/>
    </source>
</evidence>
<dbReference type="Gene3D" id="3.30.70.20">
    <property type="match status" value="2"/>
</dbReference>
<gene>
    <name evidence="8" type="ordered locus">PYCH_11040</name>
</gene>
<dbReference type="eggNOG" id="arCOG01500">
    <property type="taxonomic scope" value="Archaea"/>
</dbReference>
<dbReference type="InterPro" id="IPR051555">
    <property type="entry name" value="FDH_Electron_Transfer_Unit"/>
</dbReference>
<evidence type="ECO:0000256" key="4">
    <source>
        <dbReference type="ARBA" id="ARBA00022737"/>
    </source>
</evidence>
<keyword evidence="3" id="KW-0479">Metal-binding</keyword>
<feature type="domain" description="4Fe-4S ferredoxin-type" evidence="7">
    <location>
        <begin position="4"/>
        <end position="51"/>
    </location>
</feature>
<keyword evidence="2" id="KW-0004">4Fe-4S</keyword>
<dbReference type="GO" id="GO:0051539">
    <property type="term" value="F:4 iron, 4 sulfur cluster binding"/>
    <property type="evidence" value="ECO:0007669"/>
    <property type="project" value="UniProtKB-KW"/>
</dbReference>
<protein>
    <submittedName>
        <fullName evidence="8">4Fe-4S cluster-binding protein</fullName>
    </submittedName>
</protein>
<dbReference type="GO" id="GO:0046872">
    <property type="term" value="F:metal ion binding"/>
    <property type="evidence" value="ECO:0007669"/>
    <property type="project" value="UniProtKB-KW"/>
</dbReference>
<dbReference type="PANTHER" id="PTHR43545:SF4">
    <property type="entry name" value="IRON-SULFUR PROTEIN"/>
    <property type="match status" value="1"/>
</dbReference>
<evidence type="ECO:0000313" key="8">
    <source>
        <dbReference type="EMBL" id="AEH24785.1"/>
    </source>
</evidence>
<dbReference type="Proteomes" id="UP000008386">
    <property type="component" value="Chromosome"/>
</dbReference>
<reference evidence="8 9" key="1">
    <citation type="journal article" date="2011" name="J. Bacteriol.">
        <title>Complete genome sequence of the obligate piezophilic hyperthermophilic archaeon Pyrococcus yayanosii CH1.</title>
        <authorList>
            <person name="Jun X."/>
            <person name="Lupeng L."/>
            <person name="Minjuan X."/>
            <person name="Oger P."/>
            <person name="Fengping W."/>
            <person name="Jebbar M."/>
            <person name="Xiang X."/>
        </authorList>
    </citation>
    <scope>NUCLEOTIDE SEQUENCE [LARGE SCALE GENOMIC DNA]</scope>
    <source>
        <strain evidence="9">CH1 / JCM 16557</strain>
    </source>
</reference>
<dbReference type="STRING" id="529709.PYCH_11040"/>
<evidence type="ECO:0000256" key="1">
    <source>
        <dbReference type="ARBA" id="ARBA00004196"/>
    </source>
</evidence>
<name>F8AEV2_PYRYC</name>
<dbReference type="Pfam" id="PF13247">
    <property type="entry name" value="Fer4_11"/>
    <property type="match status" value="1"/>
</dbReference>
<comment type="subcellular location">
    <subcellularLocation>
        <location evidence="1">Cell envelope</location>
    </subcellularLocation>
</comment>
<sequence>MCGIVCPFGIPELDLINKIMMKCDLCAHRRAEGKLPACVETCPTDALFYGDFNEIIRERRKKFTEKAIELAKTAERIKLTGV</sequence>
<evidence type="ECO:0000256" key="2">
    <source>
        <dbReference type="ARBA" id="ARBA00022485"/>
    </source>
</evidence>
<evidence type="ECO:0000313" key="9">
    <source>
        <dbReference type="Proteomes" id="UP000008386"/>
    </source>
</evidence>
<organism evidence="8 9">
    <name type="scientific">Pyrococcus yayanosii (strain CH1 / JCM 16557)</name>
    <dbReference type="NCBI Taxonomy" id="529709"/>
    <lineage>
        <taxon>Archaea</taxon>
        <taxon>Methanobacteriati</taxon>
        <taxon>Methanobacteriota</taxon>
        <taxon>Thermococci</taxon>
        <taxon>Thermococcales</taxon>
        <taxon>Thermococcaceae</taxon>
        <taxon>Pyrococcus</taxon>
    </lineage>
</organism>
<dbReference type="AlphaFoldDB" id="F8AEV2"/>